<dbReference type="EMBL" id="CP001398">
    <property type="protein sequence ID" value="ACS33086.1"/>
    <property type="molecule type" value="Genomic_DNA"/>
</dbReference>
<feature type="transmembrane region" description="Helical" evidence="1">
    <location>
        <begin position="74"/>
        <end position="92"/>
    </location>
</feature>
<dbReference type="Proteomes" id="UP000001488">
    <property type="component" value="Chromosome"/>
</dbReference>
<feature type="transmembrane region" description="Helical" evidence="1">
    <location>
        <begin position="39"/>
        <end position="62"/>
    </location>
</feature>
<feature type="transmembrane region" description="Helical" evidence="1">
    <location>
        <begin position="104"/>
        <end position="121"/>
    </location>
</feature>
<protein>
    <submittedName>
        <fullName evidence="2">Uncharacterized protein</fullName>
    </submittedName>
</protein>
<dbReference type="PaxDb" id="593117-TGAM_0584"/>
<feature type="transmembrane region" description="Helical" evidence="1">
    <location>
        <begin position="262"/>
        <end position="284"/>
    </location>
</feature>
<evidence type="ECO:0000313" key="3">
    <source>
        <dbReference type="Proteomes" id="UP000001488"/>
    </source>
</evidence>
<dbReference type="OrthoDB" id="86200at2157"/>
<evidence type="ECO:0000256" key="1">
    <source>
        <dbReference type="SAM" id="Phobius"/>
    </source>
</evidence>
<dbReference type="PATRIC" id="fig|593117.10.peg.582"/>
<dbReference type="RefSeq" id="WP_015858204.1">
    <property type="nucleotide sequence ID" value="NC_012804.1"/>
</dbReference>
<sequence>MKLERKHFSLFLTILLGLFLAYRIREELSSIEWSKVDPSYFPAVFLFGVLAFLAYTAIWYFLLSSIRRVPFWRLVELNLVGSYLSMTLNSAIGGIVKAKYALPNWWQSIGIVALVTALEILPGGIVAIISGDLIVLPLLLLVLWGIVHEDSLYPLVALPFRLLGKGEWIRNFYLGWKTAKTNGGAFARAIAVAFLQASFLALALVVTGGAFGIRVPIEKGLVAVAYSTVIGGIVGTPGGIGGNELGVILAIGDVSAAATMAFVYKFFTQYIFAILGAIPFYRVLRENGKPL</sequence>
<feature type="transmembrane region" description="Helical" evidence="1">
    <location>
        <begin position="185"/>
        <end position="213"/>
    </location>
</feature>
<keyword evidence="1" id="KW-1133">Transmembrane helix</keyword>
<proteinExistence type="predicted"/>
<keyword evidence="1" id="KW-0812">Transmembrane</keyword>
<dbReference type="AlphaFoldDB" id="C5A4C4"/>
<accession>C5A4C4</accession>
<reference evidence="2 3" key="1">
    <citation type="journal article" date="2007" name="Genome Biol.">
        <title>Genome analysis and genome-wide proteomics of Thermococcus gammatolerans, the most radioresistant organism known amongst the Archaea.</title>
        <authorList>
            <person name="Zivanovic Y."/>
            <person name="Armengaud J."/>
            <person name="Lagorce A."/>
            <person name="Leplat C."/>
            <person name="Guerin P."/>
            <person name="Dutertre M."/>
            <person name="Anthouard V."/>
            <person name="Forterre P."/>
            <person name="Wincker P."/>
            <person name="Confalonieri F."/>
        </authorList>
    </citation>
    <scope>NUCLEOTIDE SEQUENCE [LARGE SCALE GENOMIC DNA]</scope>
    <source>
        <strain evidence="3">DSM 15229 / JCM 11827 / EJ3</strain>
    </source>
</reference>
<dbReference type="KEGG" id="tga:TGAM_0584"/>
<dbReference type="GeneID" id="7987207"/>
<feature type="transmembrane region" description="Helical" evidence="1">
    <location>
        <begin position="128"/>
        <end position="147"/>
    </location>
</feature>
<feature type="transmembrane region" description="Helical" evidence="1">
    <location>
        <begin position="220"/>
        <end position="242"/>
    </location>
</feature>
<evidence type="ECO:0000313" key="2">
    <source>
        <dbReference type="EMBL" id="ACS33086.1"/>
    </source>
</evidence>
<dbReference type="STRING" id="593117.TGAM_0584"/>
<organism evidence="2 3">
    <name type="scientific">Thermococcus gammatolerans (strain DSM 15229 / JCM 11827 / EJ3)</name>
    <dbReference type="NCBI Taxonomy" id="593117"/>
    <lineage>
        <taxon>Archaea</taxon>
        <taxon>Methanobacteriati</taxon>
        <taxon>Methanobacteriota</taxon>
        <taxon>Thermococci</taxon>
        <taxon>Thermococcales</taxon>
        <taxon>Thermococcaceae</taxon>
        <taxon>Thermococcus</taxon>
    </lineage>
</organism>
<name>C5A4C4_THEGJ</name>
<dbReference type="eggNOG" id="arCOG00903">
    <property type="taxonomic scope" value="Archaea"/>
</dbReference>
<keyword evidence="3" id="KW-1185">Reference proteome</keyword>
<dbReference type="HOGENOM" id="CLU_081190_0_0_2"/>
<keyword evidence="1" id="KW-0472">Membrane</keyword>
<gene>
    <name evidence="2" type="ordered locus">TGAM_0584</name>
</gene>